<dbReference type="PANTHER" id="PTHR24111:SF4">
    <property type="entry name" value="LEUCINE-RICH REPEAT-CONTAINING PROTEIN 34"/>
    <property type="match status" value="1"/>
</dbReference>
<dbReference type="InterPro" id="IPR052201">
    <property type="entry name" value="LRR-containing_regulator"/>
</dbReference>
<dbReference type="HOGENOM" id="CLU_017147_1_0_1"/>
<dbReference type="Pfam" id="PF13516">
    <property type="entry name" value="LRR_6"/>
    <property type="match status" value="8"/>
</dbReference>
<organism evidence="2">
    <name type="scientific">Xenopus tropicalis</name>
    <name type="common">Western clawed frog</name>
    <name type="synonym">Silurana tropicalis</name>
    <dbReference type="NCBI Taxonomy" id="8364"/>
    <lineage>
        <taxon>Eukaryota</taxon>
        <taxon>Metazoa</taxon>
        <taxon>Chordata</taxon>
        <taxon>Craniata</taxon>
        <taxon>Vertebrata</taxon>
        <taxon>Euteleostomi</taxon>
        <taxon>Amphibia</taxon>
        <taxon>Batrachia</taxon>
        <taxon>Anura</taxon>
        <taxon>Pipoidea</taxon>
        <taxon>Pipidae</taxon>
        <taxon>Xenopodinae</taxon>
        <taxon>Xenopus</taxon>
        <taxon>Silurana</taxon>
    </lineage>
</organism>
<accession>F7DV78</accession>
<evidence type="ECO:0000313" key="2">
    <source>
        <dbReference type="Ensembl" id="ENSXETP00000020247"/>
    </source>
</evidence>
<dbReference type="Ensembl" id="ENSXETT00000020247">
    <property type="protein sequence ID" value="ENSXETP00000020247"/>
    <property type="gene ID" value="ENSXETG00000009217"/>
</dbReference>
<reference evidence="2" key="1">
    <citation type="journal article" date="2010" name="Science">
        <title>The genome of the Western clawed frog Xenopus tropicalis.</title>
        <authorList>
            <person name="Hellsten U."/>
            <person name="Harland R.M."/>
            <person name="Gilchrist M.J."/>
            <person name="Hendrix D."/>
            <person name="Jurka J."/>
            <person name="Kapitonov V."/>
            <person name="Ovcharenko I."/>
            <person name="Putnam N.H."/>
            <person name="Shu S."/>
            <person name="Taher L."/>
            <person name="Blitz I.L."/>
            <person name="Blumberg B."/>
            <person name="Dichmann D.S."/>
            <person name="Dubchak I."/>
            <person name="Amaya E."/>
            <person name="Detter J.C."/>
            <person name="Fletcher R."/>
            <person name="Gerhard D.S."/>
            <person name="Goodstein D."/>
            <person name="Graves T."/>
            <person name="Grigoriev I.V."/>
            <person name="Grimwood J."/>
            <person name="Kawashima T."/>
            <person name="Lindquist E."/>
            <person name="Lucas S.M."/>
            <person name="Mead P.E."/>
            <person name="Mitros T."/>
            <person name="Ogino H."/>
            <person name="Ohta Y."/>
            <person name="Poliakov A.V."/>
            <person name="Pollet N."/>
            <person name="Robert J."/>
            <person name="Salamov A."/>
            <person name="Sater A.K."/>
            <person name="Schmutz J."/>
            <person name="Terry A."/>
            <person name="Vize P.D."/>
            <person name="Warren W.C."/>
            <person name="Wells D."/>
            <person name="Wills A."/>
            <person name="Wilson R.K."/>
            <person name="Zimmerman L.B."/>
            <person name="Zorn A.M."/>
            <person name="Grainger R."/>
            <person name="Grammer T."/>
            <person name="Khokha M.K."/>
            <person name="Richardson P.M."/>
            <person name="Rokhsar D.S."/>
        </authorList>
    </citation>
    <scope>NUCLEOTIDE SEQUENCE [LARGE SCALE GENOMIC DNA]</scope>
    <source>
        <strain evidence="2">Nigerian</strain>
    </source>
</reference>
<proteinExistence type="predicted"/>
<protein>
    <submittedName>
        <fullName evidence="2">Leucine rich repeat containing 34</fullName>
    </submittedName>
</protein>
<sequence>MPVNMQQLYTEVCSEQNQPINPFIAEILSQTEEQELYASTLKLCGNNRLVQVQRVSDEDFLVLAQVLSKNSFITNLDLRYNRVTDNGAAHIATFLQNNSSVLCLNIMGNEIGTDGSEHITKALHRNTTLLSLRMTGDKIGNKGGMLFASMLQINSTLEELDLGDCDLGIQSLIALATVLLQNKTLKSLNLNRPIFYVMQEDTTVHLSEMLRVNSTLQELHLSKHEITDFGVQRLCDALHENHTLKYLNLSCNKITRDGVKYLAEVLKINKTLEILDLASNRMEDDGALYLAEAIYLYNRSLKALSVVSNNISGKGLQALAAAIKANNCLLYIYIWGNKINQEASMAFSQLLQSGRLSSSSTDVQPYVVDGRVCLAEIFHGLKKHYYWTPSYGMADDPICNSTFAICMGSFIQNDRDLWLSR</sequence>
<dbReference type="SMART" id="SM00368">
    <property type="entry name" value="LRR_RI"/>
    <property type="match status" value="9"/>
</dbReference>
<accession>A0A1B8Y5N6</accession>
<name>F7DV78_XENTR</name>
<reference evidence="2" key="2">
    <citation type="submission" date="2011-06" db="UniProtKB">
        <authorList>
            <consortium name="Ensembl"/>
        </authorList>
    </citation>
    <scope>IDENTIFICATION</scope>
</reference>
<dbReference type="AlphaFoldDB" id="F7DV78"/>
<dbReference type="Xenbase" id="XB-GENE-998066">
    <property type="gene designation" value="lrrc34"/>
</dbReference>
<evidence type="ECO:0000256" key="1">
    <source>
        <dbReference type="ARBA" id="ARBA00022737"/>
    </source>
</evidence>
<dbReference type="Bgee" id="ENSXETG00000009217">
    <property type="expression patterns" value="Expressed in testis and 4 other cell types or tissues"/>
</dbReference>
<dbReference type="PANTHER" id="PTHR24111">
    <property type="entry name" value="LEUCINE-RICH REPEAT-CONTAINING PROTEIN 34"/>
    <property type="match status" value="1"/>
</dbReference>
<dbReference type="SUPFAM" id="SSF52047">
    <property type="entry name" value="RNI-like"/>
    <property type="match status" value="1"/>
</dbReference>
<dbReference type="InterPro" id="IPR001611">
    <property type="entry name" value="Leu-rich_rpt"/>
</dbReference>
<dbReference type="Gene3D" id="3.80.10.10">
    <property type="entry name" value="Ribonuclease Inhibitor"/>
    <property type="match status" value="2"/>
</dbReference>
<dbReference type="GeneTree" id="ENSGT00940000156456"/>
<keyword evidence="1" id="KW-0677">Repeat</keyword>
<gene>
    <name evidence="2" type="primary">lrrc34</name>
</gene>
<dbReference type="ExpressionAtlas" id="F7DV78">
    <property type="expression patterns" value="baseline and differential"/>
</dbReference>
<dbReference type="InParanoid" id="F7DV78"/>
<dbReference type="InterPro" id="IPR032675">
    <property type="entry name" value="LRR_dom_sf"/>
</dbReference>
<dbReference type="FunCoup" id="F7DV78">
    <property type="interactions" value="10"/>
</dbReference>